<dbReference type="GO" id="GO:0005739">
    <property type="term" value="C:mitochondrion"/>
    <property type="evidence" value="ECO:0007669"/>
    <property type="project" value="TreeGrafter"/>
</dbReference>
<dbReference type="EMBL" id="JAGTJQ010000008">
    <property type="protein sequence ID" value="KAH7026220.1"/>
    <property type="molecule type" value="Genomic_DNA"/>
</dbReference>
<evidence type="ECO:0000259" key="8">
    <source>
        <dbReference type="Pfam" id="PF01728"/>
    </source>
</evidence>
<feature type="domain" description="Ribosomal RNA methyltransferase FtsJ" evidence="8">
    <location>
        <begin position="84"/>
        <end position="359"/>
    </location>
</feature>
<keyword evidence="4" id="KW-0808">Transferase</keyword>
<accession>A0A9P8XYU6</accession>
<reference evidence="9" key="1">
    <citation type="journal article" date="2021" name="Nat. Commun.">
        <title>Genetic determinants of endophytism in the Arabidopsis root mycobiome.</title>
        <authorList>
            <person name="Mesny F."/>
            <person name="Miyauchi S."/>
            <person name="Thiergart T."/>
            <person name="Pickel B."/>
            <person name="Atanasova L."/>
            <person name="Karlsson M."/>
            <person name="Huettel B."/>
            <person name="Barry K.W."/>
            <person name="Haridas S."/>
            <person name="Chen C."/>
            <person name="Bauer D."/>
            <person name="Andreopoulos W."/>
            <person name="Pangilinan J."/>
            <person name="LaButti K."/>
            <person name="Riley R."/>
            <person name="Lipzen A."/>
            <person name="Clum A."/>
            <person name="Drula E."/>
            <person name="Henrissat B."/>
            <person name="Kohler A."/>
            <person name="Grigoriev I.V."/>
            <person name="Martin F.M."/>
            <person name="Hacquard S."/>
        </authorList>
    </citation>
    <scope>NUCLEOTIDE SEQUENCE</scope>
    <source>
        <strain evidence="9">MPI-CAGE-CH-0230</strain>
    </source>
</reference>
<evidence type="ECO:0000256" key="4">
    <source>
        <dbReference type="ARBA" id="ARBA00022679"/>
    </source>
</evidence>
<dbReference type="HAMAP" id="MF_01547">
    <property type="entry name" value="RNA_methyltr_E"/>
    <property type="match status" value="1"/>
</dbReference>
<keyword evidence="3 9" id="KW-0489">Methyltransferase</keyword>
<dbReference type="GO" id="GO:0008650">
    <property type="term" value="F:rRNA (uridine-2'-O-)-methyltransferase activity"/>
    <property type="evidence" value="ECO:0007669"/>
    <property type="project" value="TreeGrafter"/>
</dbReference>
<dbReference type="RefSeq" id="XP_046009437.1">
    <property type="nucleotide sequence ID" value="XM_046161117.1"/>
</dbReference>
<proteinExistence type="inferred from homology"/>
<evidence type="ECO:0000256" key="3">
    <source>
        <dbReference type="ARBA" id="ARBA00022603"/>
    </source>
</evidence>
<dbReference type="InterPro" id="IPR050082">
    <property type="entry name" value="RNA_methyltr_RlmE"/>
</dbReference>
<organism evidence="9 10">
    <name type="scientific">Microdochium trichocladiopsis</name>
    <dbReference type="NCBI Taxonomy" id="1682393"/>
    <lineage>
        <taxon>Eukaryota</taxon>
        <taxon>Fungi</taxon>
        <taxon>Dikarya</taxon>
        <taxon>Ascomycota</taxon>
        <taxon>Pezizomycotina</taxon>
        <taxon>Sordariomycetes</taxon>
        <taxon>Xylariomycetidae</taxon>
        <taxon>Xylariales</taxon>
        <taxon>Microdochiaceae</taxon>
        <taxon>Microdochium</taxon>
    </lineage>
</organism>
<comment type="similarity">
    <text evidence="1">Belongs to the class I-like SAM-binding methyltransferase superfamily. RNA methyltransferase RlmE family.</text>
</comment>
<dbReference type="OrthoDB" id="20105at2759"/>
<feature type="compositionally biased region" description="Polar residues" evidence="7">
    <location>
        <begin position="197"/>
        <end position="206"/>
    </location>
</feature>
<dbReference type="Pfam" id="PF01728">
    <property type="entry name" value="FtsJ"/>
    <property type="match status" value="1"/>
</dbReference>
<dbReference type="PANTHER" id="PTHR10920">
    <property type="entry name" value="RIBOSOMAL RNA METHYLTRANSFERASE"/>
    <property type="match status" value="1"/>
</dbReference>
<dbReference type="InterPro" id="IPR015507">
    <property type="entry name" value="rRNA-MeTfrase_E"/>
</dbReference>
<keyword evidence="2" id="KW-0698">rRNA processing</keyword>
<keyword evidence="5" id="KW-0949">S-adenosyl-L-methionine</keyword>
<dbReference type="GeneID" id="70190663"/>
<gene>
    <name evidence="9" type="ORF">B0I36DRAFT_386526</name>
</gene>
<evidence type="ECO:0000256" key="7">
    <source>
        <dbReference type="SAM" id="MobiDB-lite"/>
    </source>
</evidence>
<dbReference type="Proteomes" id="UP000756346">
    <property type="component" value="Unassembled WGS sequence"/>
</dbReference>
<evidence type="ECO:0000313" key="9">
    <source>
        <dbReference type="EMBL" id="KAH7026220.1"/>
    </source>
</evidence>
<comment type="caution">
    <text evidence="9">The sequence shown here is derived from an EMBL/GenBank/DDBJ whole genome shotgun (WGS) entry which is preliminary data.</text>
</comment>
<name>A0A9P8XYU6_9PEZI</name>
<dbReference type="AlphaFoldDB" id="A0A9P8XYU6"/>
<feature type="region of interest" description="Disordered" evidence="7">
    <location>
        <begin position="172"/>
        <end position="246"/>
    </location>
</feature>
<dbReference type="Gene3D" id="3.40.50.150">
    <property type="entry name" value="Vaccinia Virus protein VP39"/>
    <property type="match status" value="1"/>
</dbReference>
<evidence type="ECO:0000256" key="1">
    <source>
        <dbReference type="ARBA" id="ARBA00009258"/>
    </source>
</evidence>
<feature type="region of interest" description="Disordered" evidence="7">
    <location>
        <begin position="40"/>
        <end position="64"/>
    </location>
</feature>
<evidence type="ECO:0000256" key="2">
    <source>
        <dbReference type="ARBA" id="ARBA00022552"/>
    </source>
</evidence>
<protein>
    <recommendedName>
        <fullName evidence="6">rRNA methyltransferase 2, mitochondrial</fullName>
    </recommendedName>
</protein>
<dbReference type="InterPro" id="IPR029063">
    <property type="entry name" value="SAM-dependent_MTases_sf"/>
</dbReference>
<dbReference type="InterPro" id="IPR002877">
    <property type="entry name" value="RNA_MeTrfase_FtsJ_dom"/>
</dbReference>
<dbReference type="PANTHER" id="PTHR10920:SF18">
    <property type="entry name" value="RRNA METHYLTRANSFERASE 2, MITOCHONDRIAL"/>
    <property type="match status" value="1"/>
</dbReference>
<evidence type="ECO:0000313" key="10">
    <source>
        <dbReference type="Proteomes" id="UP000756346"/>
    </source>
</evidence>
<evidence type="ECO:0000256" key="6">
    <source>
        <dbReference type="ARBA" id="ARBA00041184"/>
    </source>
</evidence>
<dbReference type="SUPFAM" id="SSF53335">
    <property type="entry name" value="S-adenosyl-L-methionine-dependent methyltransferases"/>
    <property type="match status" value="1"/>
</dbReference>
<keyword evidence="10" id="KW-1185">Reference proteome</keyword>
<evidence type="ECO:0000256" key="5">
    <source>
        <dbReference type="ARBA" id="ARBA00022691"/>
    </source>
</evidence>
<sequence>MRSIASHALHAASHASPTRPAAAVLGQPCCSLLVAGRSSTSAPSHTALPRAPEAQARWSSSNSRWKQRQGSDFYAREARVQGLKSRAAFKLLEMDARYRLFRRGQTVVDLGYAPGSWSQVALERTKPTGKVVGIDIIPAQPPRGVSTIQGNFLSPGVQMLVKDYLLEVSKREELDGRRRSPSPWSPSPSPSASLSSEVHSAGTTSADEAPSDHATTIVDTPSYIDTERSESVDSESSDSASSEEQGRLVDVVLSDMSEPWLQTAGFSSRTLSNPYDRMMNTSGMSFRDHAGSMDLCHAALTFASDTLRTGGHFVCKFYQGSEDKQLETKLRKMFAKVHREKPDSSRNESREAFFVALRRKGDVTLSSIE</sequence>